<dbReference type="InterPro" id="IPR036514">
    <property type="entry name" value="SGNH_hydro_sf"/>
</dbReference>
<dbReference type="SUPFAM" id="SSF50985">
    <property type="entry name" value="RCC1/BLIP-II"/>
    <property type="match status" value="1"/>
</dbReference>
<reference evidence="6 7" key="1">
    <citation type="journal article" date="2023" name="Hortic Res">
        <title>Pangenome of water caltrop reveals structural variations and asymmetric subgenome divergence after allopolyploidization.</title>
        <authorList>
            <person name="Zhang X."/>
            <person name="Chen Y."/>
            <person name="Wang L."/>
            <person name="Yuan Y."/>
            <person name="Fang M."/>
            <person name="Shi L."/>
            <person name="Lu R."/>
            <person name="Comes H.P."/>
            <person name="Ma Y."/>
            <person name="Chen Y."/>
            <person name="Huang G."/>
            <person name="Zhou Y."/>
            <person name="Zheng Z."/>
            <person name="Qiu Y."/>
        </authorList>
    </citation>
    <scope>NUCLEOTIDE SEQUENCE [LARGE SCALE GENOMIC DNA]</scope>
    <source>
        <tissue evidence="6">Roots</tissue>
    </source>
</reference>
<dbReference type="InterPro" id="IPR000408">
    <property type="entry name" value="Reg_chr_condens"/>
</dbReference>
<keyword evidence="7" id="KW-1185">Reference proteome</keyword>
<comment type="caution">
    <text evidence="6">The sequence shown here is derived from an EMBL/GenBank/DDBJ whole genome shotgun (WGS) entry which is preliminary data.</text>
</comment>
<feature type="compositionally biased region" description="Gly residues" evidence="4">
    <location>
        <begin position="105"/>
        <end position="145"/>
    </location>
</feature>
<dbReference type="PANTHER" id="PTHR22835">
    <property type="entry name" value="ZINC FINGER FYVE DOMAIN CONTAINING PROTEIN"/>
    <property type="match status" value="1"/>
</dbReference>
<evidence type="ECO:0000256" key="4">
    <source>
        <dbReference type="SAM" id="MobiDB-lite"/>
    </source>
</evidence>
<sequence length="540" mass="57772">MAKAAFLCIQATILVLALSISPSESHNKTKTTNIYNTNVNIDLGGAFDRVYAFGDSGTDNGNARLTGNLQNFVGSWLRALHGKLAVDACNSDSASDGDGVASGPVSGGGGGVASGPGSGGGGVASDPGSGGGGVASGSVSGGGASGNESEGYQKCHHTSPSGNFSNGANFALAGSTALPGSLLNQNNNLLSFMLKAIPRTYELQLQWFNEFMKNLKARRGGANNHMDRTLFWLGSIGAHDFNRIHRSGTFSPEWITQNAIDHVHKLIQGMVKQGGKFFVIQGLPPIGCLPVNQVFSPRNEKDRFGCALRINKAVKHHNVLLERKLHKLQKMFPNCVFVYADMWMAFTKVLSSHRKFGFLEPFKACCGSGGGLFNFDPKKLCGTNHASVCARAAEHMIWDGIHLSAAMHKVLAKLLIHVYSLGCGEWGEFGRTIASEKLPRLINRFQILKVQPIAISAGIWHAAVLGQNGEVCTWGWGNCGCLDIYGQTRAKTQAGIVSESASEKIVHISLAKSNEEFDHIIVLTESENVYTLRMAIDGEH</sequence>
<dbReference type="Proteomes" id="UP001345219">
    <property type="component" value="Chromosome 13"/>
</dbReference>
<protein>
    <submittedName>
        <fullName evidence="6">Uncharacterized protein</fullName>
    </submittedName>
</protein>
<dbReference type="GO" id="GO:0016788">
    <property type="term" value="F:hydrolase activity, acting on ester bonds"/>
    <property type="evidence" value="ECO:0007669"/>
    <property type="project" value="InterPro"/>
</dbReference>
<evidence type="ECO:0000256" key="5">
    <source>
        <dbReference type="SAM" id="SignalP"/>
    </source>
</evidence>
<feature type="region of interest" description="Disordered" evidence="4">
    <location>
        <begin position="96"/>
        <end position="159"/>
    </location>
</feature>
<gene>
    <name evidence="6" type="ORF">SAY87_016109</name>
</gene>
<dbReference type="SUPFAM" id="SSF52266">
    <property type="entry name" value="SGNH hydrolase"/>
    <property type="match status" value="1"/>
</dbReference>
<dbReference type="EMBL" id="JAXIOK010000001">
    <property type="protein sequence ID" value="KAK4780003.1"/>
    <property type="molecule type" value="Genomic_DNA"/>
</dbReference>
<evidence type="ECO:0000313" key="7">
    <source>
        <dbReference type="Proteomes" id="UP001345219"/>
    </source>
</evidence>
<comment type="similarity">
    <text evidence="1">Belongs to the 'GDSL' lipolytic enzyme family.</text>
</comment>
<evidence type="ECO:0000256" key="1">
    <source>
        <dbReference type="ARBA" id="ARBA00008668"/>
    </source>
</evidence>
<dbReference type="PROSITE" id="PS00626">
    <property type="entry name" value="RCC1_2"/>
    <property type="match status" value="1"/>
</dbReference>
<organism evidence="6 7">
    <name type="scientific">Trapa incisa</name>
    <dbReference type="NCBI Taxonomy" id="236973"/>
    <lineage>
        <taxon>Eukaryota</taxon>
        <taxon>Viridiplantae</taxon>
        <taxon>Streptophyta</taxon>
        <taxon>Embryophyta</taxon>
        <taxon>Tracheophyta</taxon>
        <taxon>Spermatophyta</taxon>
        <taxon>Magnoliopsida</taxon>
        <taxon>eudicotyledons</taxon>
        <taxon>Gunneridae</taxon>
        <taxon>Pentapetalae</taxon>
        <taxon>rosids</taxon>
        <taxon>malvids</taxon>
        <taxon>Myrtales</taxon>
        <taxon>Lythraceae</taxon>
        <taxon>Trapa</taxon>
    </lineage>
</organism>
<keyword evidence="2" id="KW-0325">Glycoprotein</keyword>
<accession>A0AAN7QYQ4</accession>
<dbReference type="InterPro" id="IPR001087">
    <property type="entry name" value="GDSL"/>
</dbReference>
<dbReference type="PANTHER" id="PTHR22835:SF532">
    <property type="entry name" value="SERINE-RICH ADHESIN FOR PLATELETS-LIKE ISOFORM X1"/>
    <property type="match status" value="1"/>
</dbReference>
<feature type="chain" id="PRO_5042854153" evidence="5">
    <location>
        <begin position="26"/>
        <end position="540"/>
    </location>
</feature>
<dbReference type="InterPro" id="IPR009091">
    <property type="entry name" value="RCC1/BLIP-II"/>
</dbReference>
<feature type="signal peptide" evidence="5">
    <location>
        <begin position="1"/>
        <end position="25"/>
    </location>
</feature>
<dbReference type="AlphaFoldDB" id="A0AAN7QYQ4"/>
<dbReference type="Pfam" id="PF00657">
    <property type="entry name" value="Lipase_GDSL"/>
    <property type="match status" value="1"/>
</dbReference>
<keyword evidence="5" id="KW-0732">Signal</keyword>
<evidence type="ECO:0000256" key="3">
    <source>
        <dbReference type="PROSITE-ProRule" id="PRU00235"/>
    </source>
</evidence>
<evidence type="ECO:0000313" key="6">
    <source>
        <dbReference type="EMBL" id="KAK4780003.1"/>
    </source>
</evidence>
<evidence type="ECO:0000256" key="2">
    <source>
        <dbReference type="ARBA" id="ARBA00023180"/>
    </source>
</evidence>
<feature type="repeat" description="RCC1" evidence="3">
    <location>
        <begin position="416"/>
        <end position="468"/>
    </location>
</feature>
<dbReference type="PROSITE" id="PS50012">
    <property type="entry name" value="RCC1_3"/>
    <property type="match status" value="1"/>
</dbReference>
<dbReference type="Gene3D" id="3.40.50.1110">
    <property type="entry name" value="SGNH hydrolase"/>
    <property type="match status" value="1"/>
</dbReference>
<proteinExistence type="inferred from homology"/>
<name>A0AAN7QYQ4_9MYRT</name>